<dbReference type="GO" id="GO:0016987">
    <property type="term" value="F:sigma factor activity"/>
    <property type="evidence" value="ECO:0007669"/>
    <property type="project" value="UniProtKB-KW"/>
</dbReference>
<dbReference type="Gene3D" id="1.10.1740.10">
    <property type="match status" value="1"/>
</dbReference>
<evidence type="ECO:0000259" key="5">
    <source>
        <dbReference type="Pfam" id="PF07638"/>
    </source>
</evidence>
<sequence>MHPSEGNPEDSVTAWIGDLKAGQDDATQKIWERYFARLVRVAARRMGSAPRRIADEEDVAVSVFDSLCRGAAEGRFQQLQNRDDLWKLLTAIAGMKAVDQIRRQTAQKRGGESVRGESVFEGSGDRPIRSFGDLVHGEPTADFLAVMEEQQQKMFELLPDDSQRQVATLRFEGYSNQEIAERLDISLRSVERKLKVIREIWTSALGPTEDS</sequence>
<comment type="caution">
    <text evidence="6">The sequence shown here is derived from an EMBL/GenBank/DDBJ whole genome shotgun (WGS) entry which is preliminary data.</text>
</comment>
<dbReference type="Proteomes" id="UP000324479">
    <property type="component" value="Unassembled WGS sequence"/>
</dbReference>
<dbReference type="PANTHER" id="PTHR43133:SF8">
    <property type="entry name" value="RNA POLYMERASE SIGMA FACTOR HI_1459-RELATED"/>
    <property type="match status" value="1"/>
</dbReference>
<evidence type="ECO:0000256" key="1">
    <source>
        <dbReference type="ARBA" id="ARBA00023015"/>
    </source>
</evidence>
<dbReference type="PANTHER" id="PTHR43133">
    <property type="entry name" value="RNA POLYMERASE ECF-TYPE SIGMA FACTO"/>
    <property type="match status" value="1"/>
</dbReference>
<keyword evidence="4" id="KW-0804">Transcription</keyword>
<evidence type="ECO:0000313" key="7">
    <source>
        <dbReference type="Proteomes" id="UP000324479"/>
    </source>
</evidence>
<dbReference type="GO" id="GO:0003677">
    <property type="term" value="F:DNA binding"/>
    <property type="evidence" value="ECO:0007669"/>
    <property type="project" value="UniProtKB-KW"/>
</dbReference>
<keyword evidence="7" id="KW-1185">Reference proteome</keyword>
<dbReference type="InterPro" id="IPR053812">
    <property type="entry name" value="HTH_Sigma70_ECF-like"/>
</dbReference>
<name>A0A5M6D8T6_9BACT</name>
<dbReference type="EMBL" id="VWOX01000006">
    <property type="protein sequence ID" value="KAA5543036.1"/>
    <property type="molecule type" value="Genomic_DNA"/>
</dbReference>
<evidence type="ECO:0000313" key="6">
    <source>
        <dbReference type="EMBL" id="KAA5543036.1"/>
    </source>
</evidence>
<accession>A0A5M6D8T6</accession>
<gene>
    <name evidence="6" type="ORF">FYK55_12120</name>
</gene>
<protein>
    <submittedName>
        <fullName evidence="6">RNA polymerase subunit sigma-70</fullName>
    </submittedName>
</protein>
<dbReference type="InterPro" id="IPR036388">
    <property type="entry name" value="WH-like_DNA-bd_sf"/>
</dbReference>
<feature type="domain" description="RNA polymerase sigma-70 ECF-like HTH" evidence="5">
    <location>
        <begin position="10"/>
        <end position="202"/>
    </location>
</feature>
<dbReference type="RefSeq" id="WP_150076697.1">
    <property type="nucleotide sequence ID" value="NZ_VWOX01000006.1"/>
</dbReference>
<dbReference type="InterPro" id="IPR013325">
    <property type="entry name" value="RNA_pol_sigma_r2"/>
</dbReference>
<dbReference type="Gene3D" id="1.10.10.10">
    <property type="entry name" value="Winged helix-like DNA-binding domain superfamily/Winged helix DNA-binding domain"/>
    <property type="match status" value="1"/>
</dbReference>
<organism evidence="6 7">
    <name type="scientific">Roseiconus nitratireducens</name>
    <dbReference type="NCBI Taxonomy" id="2605748"/>
    <lineage>
        <taxon>Bacteria</taxon>
        <taxon>Pseudomonadati</taxon>
        <taxon>Planctomycetota</taxon>
        <taxon>Planctomycetia</taxon>
        <taxon>Pirellulales</taxon>
        <taxon>Pirellulaceae</taxon>
        <taxon>Roseiconus</taxon>
    </lineage>
</organism>
<dbReference type="InterPro" id="IPR039425">
    <property type="entry name" value="RNA_pol_sigma-70-like"/>
</dbReference>
<dbReference type="Pfam" id="PF07638">
    <property type="entry name" value="Sigma70_ECF"/>
    <property type="match status" value="1"/>
</dbReference>
<dbReference type="AlphaFoldDB" id="A0A5M6D8T6"/>
<keyword evidence="2" id="KW-0731">Sigma factor</keyword>
<reference evidence="6 7" key="1">
    <citation type="submission" date="2019-08" db="EMBL/GenBank/DDBJ databases">
        <authorList>
            <person name="Dhanesh K."/>
            <person name="Kumar G."/>
            <person name="Sasikala C."/>
            <person name="Venkata Ramana C."/>
        </authorList>
    </citation>
    <scope>NUCLEOTIDE SEQUENCE [LARGE SCALE GENOMIC DNA]</scope>
    <source>
        <strain evidence="6 7">JC645</strain>
    </source>
</reference>
<proteinExistence type="predicted"/>
<keyword evidence="1" id="KW-0805">Transcription regulation</keyword>
<dbReference type="InterPro" id="IPR016032">
    <property type="entry name" value="Sig_transdc_resp-reg_C-effctor"/>
</dbReference>
<evidence type="ECO:0000256" key="4">
    <source>
        <dbReference type="ARBA" id="ARBA00023163"/>
    </source>
</evidence>
<keyword evidence="3" id="KW-0238">DNA-binding</keyword>
<dbReference type="SUPFAM" id="SSF46894">
    <property type="entry name" value="C-terminal effector domain of the bipartite response regulators"/>
    <property type="match status" value="1"/>
</dbReference>
<dbReference type="GO" id="GO:0006352">
    <property type="term" value="P:DNA-templated transcription initiation"/>
    <property type="evidence" value="ECO:0007669"/>
    <property type="project" value="InterPro"/>
</dbReference>
<evidence type="ECO:0000256" key="3">
    <source>
        <dbReference type="ARBA" id="ARBA00023125"/>
    </source>
</evidence>
<evidence type="ECO:0000256" key="2">
    <source>
        <dbReference type="ARBA" id="ARBA00023082"/>
    </source>
</evidence>
<dbReference type="SUPFAM" id="SSF88946">
    <property type="entry name" value="Sigma2 domain of RNA polymerase sigma factors"/>
    <property type="match status" value="1"/>
</dbReference>